<name>A0A9W6FQ17_9MICO</name>
<reference evidence="2" key="1">
    <citation type="submission" date="2022-12" db="EMBL/GenBank/DDBJ databases">
        <title>Reference genome sequencing for broad-spectrum identification of bacterial and archaeal isolates by mass spectrometry.</title>
        <authorList>
            <person name="Sekiguchi Y."/>
            <person name="Tourlousse D.M."/>
        </authorList>
    </citation>
    <scope>NUCLEOTIDE SEQUENCE</scope>
    <source>
        <strain evidence="2">14</strain>
    </source>
</reference>
<sequence>MDERAADRLWWTSVVPVWAAALVASALVLVLGPEQPVAWLSVSLGACVVLAFGLQLATRTPAGYLARARDSLGGAVVIIGAAVLVQVLLTPLSG</sequence>
<proteinExistence type="predicted"/>
<keyword evidence="1" id="KW-1133">Transmembrane helix</keyword>
<evidence type="ECO:0000313" key="2">
    <source>
        <dbReference type="EMBL" id="GLI28111.1"/>
    </source>
</evidence>
<dbReference type="Proteomes" id="UP001144396">
    <property type="component" value="Unassembled WGS sequence"/>
</dbReference>
<organism evidence="2 3">
    <name type="scientific">Agromyces rhizosphaerae</name>
    <dbReference type="NCBI Taxonomy" id="88374"/>
    <lineage>
        <taxon>Bacteria</taxon>
        <taxon>Bacillati</taxon>
        <taxon>Actinomycetota</taxon>
        <taxon>Actinomycetes</taxon>
        <taxon>Micrococcales</taxon>
        <taxon>Microbacteriaceae</taxon>
        <taxon>Agromyces</taxon>
    </lineage>
</organism>
<accession>A0A9W6FQ17</accession>
<evidence type="ECO:0000256" key="1">
    <source>
        <dbReference type="SAM" id="Phobius"/>
    </source>
</evidence>
<evidence type="ECO:0008006" key="4">
    <source>
        <dbReference type="Google" id="ProtNLM"/>
    </source>
</evidence>
<protein>
    <recommendedName>
        <fullName evidence="4">DUF3017 domain-containing protein</fullName>
    </recommendedName>
</protein>
<keyword evidence="3" id="KW-1185">Reference proteome</keyword>
<dbReference type="AlphaFoldDB" id="A0A9W6FQ17"/>
<keyword evidence="1" id="KW-0472">Membrane</keyword>
<feature type="transmembrane region" description="Helical" evidence="1">
    <location>
        <begin position="9"/>
        <end position="31"/>
    </location>
</feature>
<comment type="caution">
    <text evidence="2">The sequence shown here is derived from an EMBL/GenBank/DDBJ whole genome shotgun (WGS) entry which is preliminary data.</text>
</comment>
<feature type="transmembrane region" description="Helical" evidence="1">
    <location>
        <begin position="70"/>
        <end position="89"/>
    </location>
</feature>
<evidence type="ECO:0000313" key="3">
    <source>
        <dbReference type="Proteomes" id="UP001144396"/>
    </source>
</evidence>
<keyword evidence="1" id="KW-0812">Transmembrane</keyword>
<dbReference type="EMBL" id="BSDP01000001">
    <property type="protein sequence ID" value="GLI28111.1"/>
    <property type="molecule type" value="Genomic_DNA"/>
</dbReference>
<dbReference type="RefSeq" id="WP_281885198.1">
    <property type="nucleotide sequence ID" value="NZ_BSDP01000001.1"/>
</dbReference>
<gene>
    <name evidence="2" type="ORF">ARHIZOSPH14_23530</name>
</gene>
<feature type="transmembrane region" description="Helical" evidence="1">
    <location>
        <begin position="37"/>
        <end position="58"/>
    </location>
</feature>